<keyword evidence="1" id="KW-0788">Thiol protease</keyword>
<comment type="caution">
    <text evidence="3">The sequence shown here is derived from an EMBL/GenBank/DDBJ whole genome shotgun (WGS) entry which is preliminary data.</text>
</comment>
<keyword evidence="4" id="KW-1185">Reference proteome</keyword>
<dbReference type="InterPro" id="IPR038765">
    <property type="entry name" value="Papain-like_cys_pep_sf"/>
</dbReference>
<feature type="region of interest" description="Disordered" evidence="2">
    <location>
        <begin position="304"/>
        <end position="339"/>
    </location>
</feature>
<sequence length="339" mass="37660">MPFTGTKQRPLMLAKADENLCLCRANLRQSNGPKEITVFIYSYMKNEWNQKWKYPIPSEHQMTKFLGFAEENSLLLIGTGDYQIHLFCIRTGTWTPLQNCRVGKNICAFAVEMRNPFRHPFAPSYLQIDDSKFEQIRLKIHGVLLLPSSSTTAIRSGVAEERVLRHAPTGGKAEERVLRQGAMALPGGAETASIGGNEWVLSHGGVVLLRSDLSVLGGPHFINDRIIAFYFAHLASTFTAADDEDELLLLPPSMSFLLANLPDPASVAEVAKPLRLRSRRLVLIPMNDNADVSLADGGVSTVPELARREDRKSSTEEVAGRPSRVKRPNARMLGPEWVK</sequence>
<dbReference type="GO" id="GO:0019784">
    <property type="term" value="F:deNEDDylase activity"/>
    <property type="evidence" value="ECO:0007669"/>
    <property type="project" value="InterPro"/>
</dbReference>
<dbReference type="InterPro" id="IPR044613">
    <property type="entry name" value="Nep1/2-like"/>
</dbReference>
<keyword evidence="1" id="KW-0378">Hydrolase</keyword>
<accession>A0A5J9W3L6</accession>
<dbReference type="EMBL" id="RWGY01000005">
    <property type="protein sequence ID" value="TVU42738.1"/>
    <property type="molecule type" value="Genomic_DNA"/>
</dbReference>
<dbReference type="GO" id="GO:0008234">
    <property type="term" value="F:cysteine-type peptidase activity"/>
    <property type="evidence" value="ECO:0007669"/>
    <property type="project" value="UniProtKB-KW"/>
</dbReference>
<dbReference type="PANTHER" id="PTHR46468">
    <property type="entry name" value="SENTRIN-SPECIFIC PROTEASE 8"/>
    <property type="match status" value="1"/>
</dbReference>
<evidence type="ECO:0000256" key="1">
    <source>
        <dbReference type="ARBA" id="ARBA00022807"/>
    </source>
</evidence>
<keyword evidence="1" id="KW-0645">Protease</keyword>
<dbReference type="PANTHER" id="PTHR46468:SF1">
    <property type="entry name" value="SENTRIN-SPECIFIC PROTEASE 8"/>
    <property type="match status" value="1"/>
</dbReference>
<dbReference type="GO" id="GO:0000338">
    <property type="term" value="P:protein deneddylation"/>
    <property type="evidence" value="ECO:0007669"/>
    <property type="project" value="TreeGrafter"/>
</dbReference>
<dbReference type="OrthoDB" id="5065855at2759"/>
<dbReference type="Proteomes" id="UP000324897">
    <property type="component" value="Unassembled WGS sequence"/>
</dbReference>
<dbReference type="SUPFAM" id="SSF50965">
    <property type="entry name" value="Galactose oxidase, central domain"/>
    <property type="match status" value="1"/>
</dbReference>
<evidence type="ECO:0000313" key="4">
    <source>
        <dbReference type="Proteomes" id="UP000324897"/>
    </source>
</evidence>
<feature type="compositionally biased region" description="Basic and acidic residues" evidence="2">
    <location>
        <begin position="305"/>
        <end position="319"/>
    </location>
</feature>
<protein>
    <submittedName>
        <fullName evidence="3">Uncharacterized protein</fullName>
    </submittedName>
</protein>
<dbReference type="AlphaFoldDB" id="A0A5J9W3L6"/>
<reference evidence="3 4" key="1">
    <citation type="journal article" date="2019" name="Sci. Rep.">
        <title>A high-quality genome of Eragrostis curvula grass provides insights into Poaceae evolution and supports new strategies to enhance forage quality.</title>
        <authorList>
            <person name="Carballo J."/>
            <person name="Santos B.A.C.M."/>
            <person name="Zappacosta D."/>
            <person name="Garbus I."/>
            <person name="Selva J.P."/>
            <person name="Gallo C.A."/>
            <person name="Diaz A."/>
            <person name="Albertini E."/>
            <person name="Caccamo M."/>
            <person name="Echenique V."/>
        </authorList>
    </citation>
    <scope>NUCLEOTIDE SEQUENCE [LARGE SCALE GENOMIC DNA]</scope>
    <source>
        <strain evidence="4">cv. Victoria</strain>
        <tissue evidence="3">Leaf</tissue>
    </source>
</reference>
<evidence type="ECO:0000313" key="3">
    <source>
        <dbReference type="EMBL" id="TVU42738.1"/>
    </source>
</evidence>
<proteinExistence type="predicted"/>
<evidence type="ECO:0000256" key="2">
    <source>
        <dbReference type="SAM" id="MobiDB-lite"/>
    </source>
</evidence>
<gene>
    <name evidence="3" type="ORF">EJB05_09159</name>
</gene>
<dbReference type="SUPFAM" id="SSF54001">
    <property type="entry name" value="Cysteine proteinases"/>
    <property type="match status" value="1"/>
</dbReference>
<name>A0A5J9W3L6_9POAL</name>
<dbReference type="InterPro" id="IPR011043">
    <property type="entry name" value="Gal_Oxase/kelch_b-propeller"/>
</dbReference>
<organism evidence="3 4">
    <name type="scientific">Eragrostis curvula</name>
    <name type="common">weeping love grass</name>
    <dbReference type="NCBI Taxonomy" id="38414"/>
    <lineage>
        <taxon>Eukaryota</taxon>
        <taxon>Viridiplantae</taxon>
        <taxon>Streptophyta</taxon>
        <taxon>Embryophyta</taxon>
        <taxon>Tracheophyta</taxon>
        <taxon>Spermatophyta</taxon>
        <taxon>Magnoliopsida</taxon>
        <taxon>Liliopsida</taxon>
        <taxon>Poales</taxon>
        <taxon>Poaceae</taxon>
        <taxon>PACMAD clade</taxon>
        <taxon>Chloridoideae</taxon>
        <taxon>Eragrostideae</taxon>
        <taxon>Eragrostidinae</taxon>
        <taxon>Eragrostis</taxon>
    </lineage>
</organism>
<dbReference type="Gramene" id="TVU42738">
    <property type="protein sequence ID" value="TVU42738"/>
    <property type="gene ID" value="EJB05_09159"/>
</dbReference>
<feature type="non-terminal residue" evidence="3">
    <location>
        <position position="1"/>
    </location>
</feature>
<dbReference type="Gene3D" id="3.40.395.10">
    <property type="entry name" value="Adenoviral Proteinase, Chain A"/>
    <property type="match status" value="1"/>
</dbReference>